<evidence type="ECO:0008006" key="4">
    <source>
        <dbReference type="Google" id="ProtNLM"/>
    </source>
</evidence>
<protein>
    <recommendedName>
        <fullName evidence="4">Bacteriocin immunity protein</fullName>
    </recommendedName>
</protein>
<name>A0A4V3A2T0_9LACO</name>
<evidence type="ECO:0000256" key="1">
    <source>
        <dbReference type="ARBA" id="ARBA00023025"/>
    </source>
</evidence>
<dbReference type="InterPro" id="IPR015046">
    <property type="entry name" value="LciA_Immunity-like"/>
</dbReference>
<dbReference type="InterPro" id="IPR023130">
    <property type="entry name" value="Ta0600-like_sf"/>
</dbReference>
<organism evidence="2 3">
    <name type="scientific">Companilactobacillus farciminis</name>
    <dbReference type="NCBI Taxonomy" id="1612"/>
    <lineage>
        <taxon>Bacteria</taxon>
        <taxon>Bacillati</taxon>
        <taxon>Bacillota</taxon>
        <taxon>Bacilli</taxon>
        <taxon>Lactobacillales</taxon>
        <taxon>Lactobacillaceae</taxon>
        <taxon>Companilactobacillus</taxon>
    </lineage>
</organism>
<dbReference type="Proteomes" id="UP000295257">
    <property type="component" value="Unassembled WGS sequence"/>
</dbReference>
<dbReference type="Pfam" id="PF08951">
    <property type="entry name" value="EntA_Immun"/>
    <property type="match status" value="1"/>
</dbReference>
<dbReference type="Gene3D" id="1.20.1440.50">
    <property type="entry name" value="Ta0600-like"/>
    <property type="match status" value="1"/>
</dbReference>
<evidence type="ECO:0000313" key="3">
    <source>
        <dbReference type="Proteomes" id="UP000295257"/>
    </source>
</evidence>
<gene>
    <name evidence="2" type="ORF">C5L30_001456</name>
</gene>
<dbReference type="RefSeq" id="WP_010019581.1">
    <property type="nucleotide sequence ID" value="NZ_CAJJMR010000037.1"/>
</dbReference>
<proteinExistence type="predicted"/>
<dbReference type="GO" id="GO:0030153">
    <property type="term" value="P:bacteriocin immunity"/>
    <property type="evidence" value="ECO:0007669"/>
    <property type="project" value="UniProtKB-KW"/>
</dbReference>
<dbReference type="SUPFAM" id="SSF109797">
    <property type="entry name" value="Bacteriocin immunity protein-like"/>
    <property type="match status" value="1"/>
</dbReference>
<keyword evidence="3" id="KW-1185">Reference proteome</keyword>
<dbReference type="OrthoDB" id="2305014at2"/>
<dbReference type="EMBL" id="PUFN01000024">
    <property type="protein sequence ID" value="TDG70665.1"/>
    <property type="molecule type" value="Genomic_DNA"/>
</dbReference>
<sequence>MSATKEQALMQAIQTAIQDKEIKKYPDLMEILNKASKQLSSSSDYHQVSATLNKSLQFWGMGHLHGPIALNALYQATIDGTRGRAHQKLPTGFN</sequence>
<accession>A0A4V3A2T0</accession>
<reference evidence="2 3" key="1">
    <citation type="journal article" date="2019" name="Appl. Microbiol. Biotechnol.">
        <title>Uncovering carbohydrate metabolism through a genotype-phenotype association study of 56 lactic acid bacteria genomes.</title>
        <authorList>
            <person name="Buron-Moles G."/>
            <person name="Chailyan A."/>
            <person name="Dolejs I."/>
            <person name="Forster J."/>
            <person name="Miks M.H."/>
        </authorList>
    </citation>
    <scope>NUCLEOTIDE SEQUENCE [LARGE SCALE GENOMIC DNA]</scope>
    <source>
        <strain evidence="2 3">ATCC 29644</strain>
    </source>
</reference>
<keyword evidence="1" id="KW-0079">Bacteriocin immunity</keyword>
<dbReference type="AlphaFoldDB" id="A0A4V3A2T0"/>
<evidence type="ECO:0000313" key="2">
    <source>
        <dbReference type="EMBL" id="TDG70665.1"/>
    </source>
</evidence>
<comment type="caution">
    <text evidence="2">The sequence shown here is derived from an EMBL/GenBank/DDBJ whole genome shotgun (WGS) entry which is preliminary data.</text>
</comment>